<dbReference type="AlphaFoldDB" id="A0A367R1X2"/>
<accession>A0A367R1X2</accession>
<dbReference type="EMBL" id="LXQE01000194">
    <property type="protein sequence ID" value="RCJ29930.1"/>
    <property type="molecule type" value="Genomic_DNA"/>
</dbReference>
<evidence type="ECO:0000313" key="2">
    <source>
        <dbReference type="EMBL" id="RCJ29930.1"/>
    </source>
</evidence>
<organism evidence="2 3">
    <name type="scientific">Nostoc punctiforme NIES-2108</name>
    <dbReference type="NCBI Taxonomy" id="1356359"/>
    <lineage>
        <taxon>Bacteria</taxon>
        <taxon>Bacillati</taxon>
        <taxon>Cyanobacteriota</taxon>
        <taxon>Cyanophyceae</taxon>
        <taxon>Nostocales</taxon>
        <taxon>Nostocaceae</taxon>
        <taxon>Nostoc</taxon>
    </lineage>
</organism>
<reference evidence="3" key="1">
    <citation type="submission" date="2016-04" db="EMBL/GenBank/DDBJ databases">
        <authorList>
            <person name="Tabuchi Yagui T.R."/>
        </authorList>
    </citation>
    <scope>NUCLEOTIDE SEQUENCE [LARGE SCALE GENOMIC DNA]</scope>
</reference>
<feature type="coiled-coil region" evidence="1">
    <location>
        <begin position="1"/>
        <end position="49"/>
    </location>
</feature>
<name>A0A367R1X2_NOSPU</name>
<keyword evidence="1" id="KW-0175">Coiled coil</keyword>
<protein>
    <submittedName>
        <fullName evidence="2">Uncharacterized protein</fullName>
    </submittedName>
</protein>
<comment type="caution">
    <text evidence="2">The sequence shown here is derived from an EMBL/GenBank/DDBJ whole genome shotgun (WGS) entry which is preliminary data.</text>
</comment>
<proteinExistence type="predicted"/>
<evidence type="ECO:0000313" key="3">
    <source>
        <dbReference type="Proteomes" id="UP000252085"/>
    </source>
</evidence>
<gene>
    <name evidence="2" type="ORF">A6769_34920</name>
</gene>
<sequence>MTKQEAERQEAEERIKYWLETFGENITRIDHVIELLEDLKDELKSEKVDLHTIGINDYIYGSLTSLKLLKKDLSNDIKTIKNCLS</sequence>
<evidence type="ECO:0000256" key="1">
    <source>
        <dbReference type="SAM" id="Coils"/>
    </source>
</evidence>
<dbReference type="Proteomes" id="UP000252085">
    <property type="component" value="Unassembled WGS sequence"/>
</dbReference>